<evidence type="ECO:0000313" key="2">
    <source>
        <dbReference type="EMBL" id="MDI9259716.1"/>
    </source>
</evidence>
<dbReference type="EMBL" id="JASGCB010000006">
    <property type="protein sequence ID" value="MDI9259716.1"/>
    <property type="molecule type" value="Genomic_DNA"/>
</dbReference>
<dbReference type="NCBIfam" id="TIGR02988">
    <property type="entry name" value="YaaA_near_RecF"/>
    <property type="match status" value="1"/>
</dbReference>
<name>A0ABT6XXA6_ALISE</name>
<protein>
    <submittedName>
        <fullName evidence="2">S4 domain-containing protein YaaA</fullName>
    </submittedName>
</protein>
<dbReference type="InterPro" id="IPR014330">
    <property type="entry name" value="RNA-bd_S4-rel_YaaA"/>
</dbReference>
<dbReference type="RefSeq" id="WP_283203256.1">
    <property type="nucleotide sequence ID" value="NZ_JASGCB010000006.1"/>
</dbReference>
<reference evidence="2 3" key="1">
    <citation type="submission" date="2023-04" db="EMBL/GenBank/DDBJ databases">
        <title>A. sendaiensis sub sp. chiapanensis a novel subspecie with specific adaptation in bacterial cell wall isolated from an active volcano.</title>
        <authorList>
            <person name="Alvarez Gutierrez P.E."/>
            <person name="Ortiz Cortes L.Y."/>
        </authorList>
    </citation>
    <scope>NUCLEOTIDE SEQUENCE [LARGE SCALE GENOMIC DNA]</scope>
    <source>
        <strain evidence="2 3">PA2</strain>
    </source>
</reference>
<dbReference type="Gene3D" id="3.10.290.10">
    <property type="entry name" value="RNA-binding S4 domain"/>
    <property type="match status" value="1"/>
</dbReference>
<dbReference type="Proteomes" id="UP001529245">
    <property type="component" value="Unassembled WGS sequence"/>
</dbReference>
<accession>A0ABT6XXA6</accession>
<keyword evidence="1" id="KW-0694">RNA-binding</keyword>
<dbReference type="InterPro" id="IPR036986">
    <property type="entry name" value="S4_RNA-bd_sf"/>
</dbReference>
<dbReference type="SUPFAM" id="SSF55174">
    <property type="entry name" value="Alpha-L RNA-binding motif"/>
    <property type="match status" value="1"/>
</dbReference>
<evidence type="ECO:0000256" key="1">
    <source>
        <dbReference type="PROSITE-ProRule" id="PRU00182"/>
    </source>
</evidence>
<dbReference type="Pfam" id="PF13275">
    <property type="entry name" value="S4_2"/>
    <property type="match status" value="1"/>
</dbReference>
<sequence length="76" mass="8344">MDVYIRGDHITLGQLLKKLQMVASGGEAKSFLAEGRVRVNGAVETRRGRKLRGGDEIEVAGAVYRVVSEPDEHPPR</sequence>
<organism evidence="2 3">
    <name type="scientific">Alicyclobacillus sendaiensis PA2</name>
    <dbReference type="NCBI Taxonomy" id="3029425"/>
    <lineage>
        <taxon>Bacteria</taxon>
        <taxon>Bacillati</taxon>
        <taxon>Bacillota</taxon>
        <taxon>Bacilli</taxon>
        <taxon>Bacillales</taxon>
        <taxon>Alicyclobacillaceae</taxon>
        <taxon>Alicyclobacillus</taxon>
    </lineage>
</organism>
<proteinExistence type="predicted"/>
<gene>
    <name evidence="2" type="primary">yaaA</name>
    <name evidence="2" type="ORF">QID03_05900</name>
</gene>
<evidence type="ECO:0000313" key="3">
    <source>
        <dbReference type="Proteomes" id="UP001529245"/>
    </source>
</evidence>
<dbReference type="PROSITE" id="PS50889">
    <property type="entry name" value="S4"/>
    <property type="match status" value="1"/>
</dbReference>
<comment type="caution">
    <text evidence="2">The sequence shown here is derived from an EMBL/GenBank/DDBJ whole genome shotgun (WGS) entry which is preliminary data.</text>
</comment>
<keyword evidence="3" id="KW-1185">Reference proteome</keyword>
<dbReference type="CDD" id="cd00165">
    <property type="entry name" value="S4"/>
    <property type="match status" value="1"/>
</dbReference>